<dbReference type="RefSeq" id="XP_014522491.1">
    <property type="nucleotide sequence ID" value="XM_014667005.1"/>
</dbReference>
<reference evidence="3" key="1">
    <citation type="submission" date="2025-08" db="UniProtKB">
        <authorList>
            <consortium name="RefSeq"/>
        </authorList>
    </citation>
    <scope>IDENTIFICATION</scope>
    <source>
        <tissue evidence="3">Leaf</tissue>
    </source>
</reference>
<gene>
    <name evidence="3" type="primary">LOC106778994</name>
</gene>
<feature type="region of interest" description="Disordered" evidence="1">
    <location>
        <begin position="168"/>
        <end position="190"/>
    </location>
</feature>
<evidence type="ECO:0000313" key="2">
    <source>
        <dbReference type="Proteomes" id="UP000087766"/>
    </source>
</evidence>
<dbReference type="CDD" id="cd22744">
    <property type="entry name" value="OTU"/>
    <property type="match status" value="1"/>
</dbReference>
<sequence length="367" mass="42143">MGDLCSCWDATHNLIMLQHNKIKASFENSLNIMSEAYKDISCKRLLGRVSRYALGLIAEELERLNVIGLDKARCGCILRRTYRVPYACELACYAPGVIPLGEFHVMWTRLSISDIVSNESQPKLSIQRELAMVGEKFKEVQIGGKVMIKEKLLDIVCPEMTSMIPPLDKVKTKGAQKKKLQRTERSKKRDPSYFEHVDTFHSTIESSSTKKKLQLKDKTMQRRRVPMINKFHPIFQPYILNVVDVVVDGHCGYRCIVASLGLSEDSWPIIQNDLYKELSQWRDEYATLVGGYDRVEELKRSLLVDLRSAVNATKWMTIPDIGDYTQVELQDGSPLPMIDVICSNHCYPEARMWSYLYTNRMQAFSEL</sequence>
<feature type="compositionally biased region" description="Basic and acidic residues" evidence="1">
    <location>
        <begin position="181"/>
        <end position="190"/>
    </location>
</feature>
<protein>
    <submittedName>
        <fullName evidence="3">Uncharacterized protein LOC106778994</fullName>
    </submittedName>
</protein>
<organism evidence="2 3">
    <name type="scientific">Vigna radiata var. radiata</name>
    <name type="common">Mung bean</name>
    <name type="synonym">Phaseolus aureus</name>
    <dbReference type="NCBI Taxonomy" id="3916"/>
    <lineage>
        <taxon>Eukaryota</taxon>
        <taxon>Viridiplantae</taxon>
        <taxon>Streptophyta</taxon>
        <taxon>Embryophyta</taxon>
        <taxon>Tracheophyta</taxon>
        <taxon>Spermatophyta</taxon>
        <taxon>Magnoliopsida</taxon>
        <taxon>eudicotyledons</taxon>
        <taxon>Gunneridae</taxon>
        <taxon>Pentapetalae</taxon>
        <taxon>rosids</taxon>
        <taxon>fabids</taxon>
        <taxon>Fabales</taxon>
        <taxon>Fabaceae</taxon>
        <taxon>Papilionoideae</taxon>
        <taxon>50 kb inversion clade</taxon>
        <taxon>NPAAA clade</taxon>
        <taxon>indigoferoid/millettioid clade</taxon>
        <taxon>Phaseoleae</taxon>
        <taxon>Vigna</taxon>
    </lineage>
</organism>
<dbReference type="AlphaFoldDB" id="A0A1S3VVS7"/>
<evidence type="ECO:0000313" key="3">
    <source>
        <dbReference type="RefSeq" id="XP_014522491.1"/>
    </source>
</evidence>
<accession>A0A1S3VVS7</accession>
<dbReference type="KEGG" id="vra:106778994"/>
<proteinExistence type="predicted"/>
<name>A0A1S3VVS7_VIGRR</name>
<evidence type="ECO:0000256" key="1">
    <source>
        <dbReference type="SAM" id="MobiDB-lite"/>
    </source>
</evidence>
<dbReference type="OrthoDB" id="2422440at2759"/>
<keyword evidence="2" id="KW-1185">Reference proteome</keyword>
<dbReference type="Proteomes" id="UP000087766">
    <property type="component" value="Unplaced"/>
</dbReference>
<dbReference type="GeneID" id="106778994"/>